<evidence type="ECO:0000313" key="1">
    <source>
        <dbReference type="EMBL" id="SPZ04867.1"/>
    </source>
</evidence>
<gene>
    <name evidence="1" type="ORF">NCTC11842_01387</name>
</gene>
<dbReference type="EMBL" id="UAUF01000010">
    <property type="protein sequence ID" value="SPZ04867.1"/>
    <property type="molecule type" value="Genomic_DNA"/>
</dbReference>
<proteinExistence type="predicted"/>
<dbReference type="RefSeq" id="WP_083848818.1">
    <property type="nucleotide sequence ID" value="NZ_JAKREJ010000009.1"/>
</dbReference>
<sequence>MYQPSLDLKIIDKNPLTHRSADCNLFKHGTDNYSFIETKLVNDGYFVIENVISLDQCRNLIRLFDSNSLYRRCIDMETHAYGRGKYKYFRYPLPTLVHKLRTDFYEMLAPHANKLQHEYRNDYKYPDKHSEFLKTCAKAGQNRPTPLLLKYLKNDYCCLHQDIYGEHKFPFQVIIMLNQPEVDFIGGEIVLVESSRKHPERAHSIFLKQGDSLVLATNKKPHFVNRGATSNLKHGVSRVITGTRHTLGLIFHDSV</sequence>
<name>A0A2X2C9R5_PSELU</name>
<dbReference type="InterPro" id="IPR018655">
    <property type="entry name" value="DUF2086"/>
</dbReference>
<evidence type="ECO:0000313" key="2">
    <source>
        <dbReference type="Proteomes" id="UP000250443"/>
    </source>
</evidence>
<protein>
    <submittedName>
        <fullName evidence="1">Uncharacterized protein conserved in bacteria (DUF2086)</fullName>
    </submittedName>
</protein>
<dbReference type="Gene3D" id="2.60.120.620">
    <property type="entry name" value="q2cbj1_9rhob like domain"/>
    <property type="match status" value="1"/>
</dbReference>
<dbReference type="Proteomes" id="UP000250443">
    <property type="component" value="Unassembled WGS sequence"/>
</dbReference>
<reference evidence="1 2" key="1">
    <citation type="submission" date="2018-06" db="EMBL/GenBank/DDBJ databases">
        <authorList>
            <consortium name="Pathogen Informatics"/>
            <person name="Doyle S."/>
        </authorList>
    </citation>
    <scope>NUCLEOTIDE SEQUENCE [LARGE SCALE GENOMIC DNA]</scope>
    <source>
        <strain evidence="1 2">NCTC11842</strain>
    </source>
</reference>
<accession>A0A2X2C9R5</accession>
<dbReference type="AlphaFoldDB" id="A0A2X2C9R5"/>
<dbReference type="Pfam" id="PF09859">
    <property type="entry name" value="Oxygenase-NA"/>
    <property type="match status" value="1"/>
</dbReference>
<organism evidence="1 2">
    <name type="scientific">Pseudomonas luteola</name>
    <dbReference type="NCBI Taxonomy" id="47886"/>
    <lineage>
        <taxon>Bacteria</taxon>
        <taxon>Pseudomonadati</taxon>
        <taxon>Pseudomonadota</taxon>
        <taxon>Gammaproteobacteria</taxon>
        <taxon>Pseudomonadales</taxon>
        <taxon>Pseudomonadaceae</taxon>
        <taxon>Pseudomonas</taxon>
    </lineage>
</organism>